<sequence>MSSLGHLSFTHTFRERNTTIDLLAKMAEHCKTITYFTDAINLPSKITFTFNNYVVSKPNIRVRVKKANFIFDPS</sequence>
<name>A0AAV9KSC2_9SOLN</name>
<dbReference type="AlphaFoldDB" id="A0AAV9KSC2"/>
<evidence type="ECO:0008006" key="3">
    <source>
        <dbReference type="Google" id="ProtNLM"/>
    </source>
</evidence>
<evidence type="ECO:0000313" key="1">
    <source>
        <dbReference type="EMBL" id="KAK4716335.1"/>
    </source>
</evidence>
<dbReference type="Proteomes" id="UP001311915">
    <property type="component" value="Unassembled WGS sequence"/>
</dbReference>
<reference evidence="1 2" key="1">
    <citation type="submission" date="2023-10" db="EMBL/GenBank/DDBJ databases">
        <title>Genome-Wide Identification Analysis in wild type Solanum Pinnatisectum Reveals Some Genes Defensing Phytophthora Infestans.</title>
        <authorList>
            <person name="Sun C."/>
        </authorList>
    </citation>
    <scope>NUCLEOTIDE SEQUENCE [LARGE SCALE GENOMIC DNA]</scope>
    <source>
        <strain evidence="1">LQN</strain>
        <tissue evidence="1">Leaf</tissue>
    </source>
</reference>
<proteinExistence type="predicted"/>
<evidence type="ECO:0000313" key="2">
    <source>
        <dbReference type="Proteomes" id="UP001311915"/>
    </source>
</evidence>
<protein>
    <recommendedName>
        <fullName evidence="3">RNase H type-1 domain-containing protein</fullName>
    </recommendedName>
</protein>
<organism evidence="1 2">
    <name type="scientific">Solanum pinnatisectum</name>
    <name type="common">tansyleaf nightshade</name>
    <dbReference type="NCBI Taxonomy" id="50273"/>
    <lineage>
        <taxon>Eukaryota</taxon>
        <taxon>Viridiplantae</taxon>
        <taxon>Streptophyta</taxon>
        <taxon>Embryophyta</taxon>
        <taxon>Tracheophyta</taxon>
        <taxon>Spermatophyta</taxon>
        <taxon>Magnoliopsida</taxon>
        <taxon>eudicotyledons</taxon>
        <taxon>Gunneridae</taxon>
        <taxon>Pentapetalae</taxon>
        <taxon>asterids</taxon>
        <taxon>lamiids</taxon>
        <taxon>Solanales</taxon>
        <taxon>Solanaceae</taxon>
        <taxon>Solanoideae</taxon>
        <taxon>Solaneae</taxon>
        <taxon>Solanum</taxon>
    </lineage>
</organism>
<gene>
    <name evidence="1" type="ORF">R3W88_014673</name>
</gene>
<keyword evidence="2" id="KW-1185">Reference proteome</keyword>
<comment type="caution">
    <text evidence="1">The sequence shown here is derived from an EMBL/GenBank/DDBJ whole genome shotgun (WGS) entry which is preliminary data.</text>
</comment>
<dbReference type="EMBL" id="JAWPEI010000009">
    <property type="protein sequence ID" value="KAK4716335.1"/>
    <property type="molecule type" value="Genomic_DNA"/>
</dbReference>
<accession>A0AAV9KSC2</accession>